<feature type="compositionally biased region" description="Polar residues" evidence="8">
    <location>
        <begin position="114"/>
        <end position="170"/>
    </location>
</feature>
<dbReference type="GO" id="GO:0005643">
    <property type="term" value="C:nuclear pore"/>
    <property type="evidence" value="ECO:0007669"/>
    <property type="project" value="UniProtKB-SubCell"/>
</dbReference>
<dbReference type="InterPro" id="IPR025574">
    <property type="entry name" value="Nucleoporin_FG_rpt"/>
</dbReference>
<feature type="compositionally biased region" description="Low complexity" evidence="8">
    <location>
        <begin position="38"/>
        <end position="50"/>
    </location>
</feature>
<dbReference type="InParanoid" id="A0A0C2WTC2"/>
<dbReference type="Proteomes" id="UP000054549">
    <property type="component" value="Unassembled WGS sequence"/>
</dbReference>
<reference evidence="9 10" key="1">
    <citation type="submission" date="2014-04" db="EMBL/GenBank/DDBJ databases">
        <title>Evolutionary Origins and Diversification of the Mycorrhizal Mutualists.</title>
        <authorList>
            <consortium name="DOE Joint Genome Institute"/>
            <consortium name="Mycorrhizal Genomics Consortium"/>
            <person name="Kohler A."/>
            <person name="Kuo A."/>
            <person name="Nagy L.G."/>
            <person name="Floudas D."/>
            <person name="Copeland A."/>
            <person name="Barry K.W."/>
            <person name="Cichocki N."/>
            <person name="Veneault-Fourrey C."/>
            <person name="LaButti K."/>
            <person name="Lindquist E.A."/>
            <person name="Lipzen A."/>
            <person name="Lundell T."/>
            <person name="Morin E."/>
            <person name="Murat C."/>
            <person name="Riley R."/>
            <person name="Ohm R."/>
            <person name="Sun H."/>
            <person name="Tunlid A."/>
            <person name="Henrissat B."/>
            <person name="Grigoriev I.V."/>
            <person name="Hibbett D.S."/>
            <person name="Martin F."/>
        </authorList>
    </citation>
    <scope>NUCLEOTIDE SEQUENCE [LARGE SCALE GENOMIC DNA]</scope>
    <source>
        <strain evidence="9 10">Koide BX008</strain>
    </source>
</reference>
<dbReference type="GO" id="GO:0051028">
    <property type="term" value="P:mRNA transport"/>
    <property type="evidence" value="ECO:0007669"/>
    <property type="project" value="UniProtKB-KW"/>
</dbReference>
<keyword evidence="3" id="KW-0509">mRNA transport</keyword>
<sequence>QNNQQPQTSTGTSIFGQQSQQQPQSTLGGTPLFGGNTGTTSTGPGTQPQSNIFGSTSGAQGTQQPQRSIFGSSTTGTQQPQAGLFGSSIPSTQPPTTSLFGTSTTSTQQPTSSLFGTSTANTQQPTTGLFGSSTTNPQQPATGLFGSTPSSQQPQTGLFGSSATSTQQPQAGGLWGSSTSNTTGSGPFGTLGQGTQQQPQAPSTTNPLQPQATLPAFGQFGPRPPQPQLQQPTNLVLTKTTKFNDLPEDVKRDLEALDSVIQSQIQISKELHQRKLGEEPLKGYELIKSVHKDFVDCYTTLRHDWHFMRDLKAKADRAVEDTIVATRIVDGFRNLQAGGAASAGYLKEHAGFPFEFFSRVTEQNAARLSWYKSTIEQIERKLKSSSTQAQTPHSIAAALQAQHQTFLALASKAAILDSDLQKVKALYTQLWRQKTGSMRDPFDELDKNAATELEFEALPMNVNGK</sequence>
<evidence type="ECO:0000256" key="5">
    <source>
        <dbReference type="ARBA" id="ARBA00023010"/>
    </source>
</evidence>
<evidence type="ECO:0000256" key="4">
    <source>
        <dbReference type="ARBA" id="ARBA00022927"/>
    </source>
</evidence>
<dbReference type="HOGENOM" id="CLU_045719_0_0_1"/>
<name>A0A0C2WTC2_AMAMK</name>
<gene>
    <name evidence="9" type="ORF">M378DRAFT_84881</name>
</gene>
<keyword evidence="6" id="KW-0906">Nuclear pore complex</keyword>
<feature type="non-terminal residue" evidence="9">
    <location>
        <position position="1"/>
    </location>
</feature>
<dbReference type="Gene3D" id="6.10.140.1350">
    <property type="match status" value="1"/>
</dbReference>
<proteinExistence type="predicted"/>
<feature type="compositionally biased region" description="Low complexity" evidence="8">
    <location>
        <begin position="87"/>
        <end position="113"/>
    </location>
</feature>
<dbReference type="EMBL" id="KN818313">
    <property type="protein sequence ID" value="KIL59578.1"/>
    <property type="molecule type" value="Genomic_DNA"/>
</dbReference>
<evidence type="ECO:0000256" key="1">
    <source>
        <dbReference type="ARBA" id="ARBA00004567"/>
    </source>
</evidence>
<dbReference type="Pfam" id="PF13634">
    <property type="entry name" value="Nucleoporin_FG"/>
    <property type="match status" value="2"/>
</dbReference>
<evidence type="ECO:0000256" key="6">
    <source>
        <dbReference type="ARBA" id="ARBA00023132"/>
    </source>
</evidence>
<protein>
    <recommendedName>
        <fullName evidence="11">Nucleoporin p58/p45</fullName>
    </recommendedName>
</protein>
<feature type="compositionally biased region" description="Low complexity" evidence="8">
    <location>
        <begin position="193"/>
        <end position="207"/>
    </location>
</feature>
<evidence type="ECO:0008006" key="11">
    <source>
        <dbReference type="Google" id="ProtNLM"/>
    </source>
</evidence>
<dbReference type="OrthoDB" id="2538017at2759"/>
<evidence type="ECO:0000313" key="10">
    <source>
        <dbReference type="Proteomes" id="UP000054549"/>
    </source>
</evidence>
<dbReference type="PANTHER" id="PTHR13437">
    <property type="entry name" value="NUCLEOPORIN P58/P45 NUCLEOPORIN-LIKE PROTEIN 1"/>
    <property type="match status" value="1"/>
</dbReference>
<evidence type="ECO:0000313" key="9">
    <source>
        <dbReference type="EMBL" id="KIL59578.1"/>
    </source>
</evidence>
<keyword evidence="10" id="KW-1185">Reference proteome</keyword>
<keyword evidence="4" id="KW-0653">Protein transport</keyword>
<dbReference type="GO" id="GO:0017056">
    <property type="term" value="F:structural constituent of nuclear pore"/>
    <property type="evidence" value="ECO:0007669"/>
    <property type="project" value="InterPro"/>
</dbReference>
<keyword evidence="2" id="KW-0813">Transport</keyword>
<dbReference type="STRING" id="946122.A0A0C2WTC2"/>
<evidence type="ECO:0000256" key="7">
    <source>
        <dbReference type="ARBA" id="ARBA00023242"/>
    </source>
</evidence>
<keyword evidence="7" id="KW-0539">Nucleus</keyword>
<dbReference type="InterPro" id="IPR024882">
    <property type="entry name" value="NUP58/p45/49"/>
</dbReference>
<keyword evidence="5" id="KW-0811">Translocation</keyword>
<evidence type="ECO:0000256" key="3">
    <source>
        <dbReference type="ARBA" id="ARBA00022816"/>
    </source>
</evidence>
<accession>A0A0C2WTC2</accession>
<comment type="subcellular location">
    <subcellularLocation>
        <location evidence="1">Nucleus</location>
        <location evidence="1">Nuclear pore complex</location>
    </subcellularLocation>
</comment>
<dbReference type="AlphaFoldDB" id="A0A0C2WTC2"/>
<evidence type="ECO:0000256" key="2">
    <source>
        <dbReference type="ARBA" id="ARBA00022448"/>
    </source>
</evidence>
<feature type="region of interest" description="Disordered" evidence="8">
    <location>
        <begin position="1"/>
        <end position="232"/>
    </location>
</feature>
<feature type="compositionally biased region" description="Low complexity" evidence="8">
    <location>
        <begin position="176"/>
        <end position="185"/>
    </location>
</feature>
<evidence type="ECO:0000256" key="8">
    <source>
        <dbReference type="SAM" id="MobiDB-lite"/>
    </source>
</evidence>
<feature type="compositionally biased region" description="Polar residues" evidence="8">
    <location>
        <begin position="51"/>
        <end position="81"/>
    </location>
</feature>
<dbReference type="GO" id="GO:0008139">
    <property type="term" value="F:nuclear localization sequence binding"/>
    <property type="evidence" value="ECO:0007669"/>
    <property type="project" value="InterPro"/>
</dbReference>
<organism evidence="9 10">
    <name type="scientific">Amanita muscaria (strain Koide BX008)</name>
    <dbReference type="NCBI Taxonomy" id="946122"/>
    <lineage>
        <taxon>Eukaryota</taxon>
        <taxon>Fungi</taxon>
        <taxon>Dikarya</taxon>
        <taxon>Basidiomycota</taxon>
        <taxon>Agaricomycotina</taxon>
        <taxon>Agaricomycetes</taxon>
        <taxon>Agaricomycetidae</taxon>
        <taxon>Agaricales</taxon>
        <taxon>Pluteineae</taxon>
        <taxon>Amanitaceae</taxon>
        <taxon>Amanita</taxon>
    </lineage>
</organism>
<dbReference type="GO" id="GO:0015031">
    <property type="term" value="P:protein transport"/>
    <property type="evidence" value="ECO:0007669"/>
    <property type="project" value="UniProtKB-KW"/>
</dbReference>
<dbReference type="PANTHER" id="PTHR13437:SF2">
    <property type="entry name" value="NUCLEOPORIN P58_P45"/>
    <property type="match status" value="1"/>
</dbReference>
<feature type="compositionally biased region" description="Low complexity" evidence="8">
    <location>
        <begin position="7"/>
        <end position="30"/>
    </location>
</feature>